<reference evidence="2" key="1">
    <citation type="submission" date="2022-07" db="EMBL/GenBank/DDBJ databases">
        <title>Complete genome sequence of carbapenem-resistant Klebsiella spp. in Japan.</title>
        <authorList>
            <person name="Maehana S."/>
            <person name="Suzuki M."/>
            <person name="Kitasato H."/>
        </authorList>
    </citation>
    <scope>NUCLEOTIDE SEQUENCE</scope>
    <source>
        <strain evidence="2">KAM644</strain>
    </source>
</reference>
<evidence type="ECO:0000256" key="1">
    <source>
        <dbReference type="SAM" id="MobiDB-lite"/>
    </source>
</evidence>
<dbReference type="AlphaFoldDB" id="A0AAN1Y5G8"/>
<organism evidence="2 3">
    <name type="scientific">Klebsiella quasipneumoniae subsp. quasipneumoniae</name>
    <dbReference type="NCBI Taxonomy" id="1667327"/>
    <lineage>
        <taxon>Bacteria</taxon>
        <taxon>Pseudomonadati</taxon>
        <taxon>Pseudomonadota</taxon>
        <taxon>Gammaproteobacteria</taxon>
        <taxon>Enterobacterales</taxon>
        <taxon>Enterobacteriaceae</taxon>
        <taxon>Klebsiella/Raoultella group</taxon>
        <taxon>Klebsiella</taxon>
        <taxon>Klebsiella pneumoniae complex</taxon>
    </lineage>
</organism>
<proteinExistence type="predicted"/>
<dbReference type="EMBL" id="AP026407">
    <property type="protein sequence ID" value="BDO13886.1"/>
    <property type="molecule type" value="Genomic_DNA"/>
</dbReference>
<gene>
    <name evidence="2" type="ORF">KAM644c_29520</name>
</gene>
<protein>
    <submittedName>
        <fullName evidence="2">Uncharacterized protein</fullName>
    </submittedName>
</protein>
<dbReference type="Proteomes" id="UP001058353">
    <property type="component" value="Chromosome"/>
</dbReference>
<sequence>MAAANESREPVSGPKSIPPAITSRLPGIRHRVAMINSAA</sequence>
<accession>A0AAN1Y5G8</accession>
<evidence type="ECO:0000313" key="3">
    <source>
        <dbReference type="Proteomes" id="UP001058353"/>
    </source>
</evidence>
<evidence type="ECO:0000313" key="2">
    <source>
        <dbReference type="EMBL" id="BDO13886.1"/>
    </source>
</evidence>
<feature type="region of interest" description="Disordered" evidence="1">
    <location>
        <begin position="1"/>
        <end position="24"/>
    </location>
</feature>
<name>A0AAN1Y5G8_9ENTR</name>